<dbReference type="RefSeq" id="WP_345466641.1">
    <property type="nucleotide sequence ID" value="NZ_BAABHF010000024.1"/>
</dbReference>
<organism evidence="4 5">
    <name type="scientific">Actinoallomurus oryzae</name>
    <dbReference type="NCBI Taxonomy" id="502180"/>
    <lineage>
        <taxon>Bacteria</taxon>
        <taxon>Bacillati</taxon>
        <taxon>Actinomycetota</taxon>
        <taxon>Actinomycetes</taxon>
        <taxon>Streptosporangiales</taxon>
        <taxon>Thermomonosporaceae</taxon>
        <taxon>Actinoallomurus</taxon>
    </lineage>
</organism>
<keyword evidence="2" id="KW-1133">Transmembrane helix</keyword>
<evidence type="ECO:0008006" key="6">
    <source>
        <dbReference type="Google" id="ProtNLM"/>
    </source>
</evidence>
<evidence type="ECO:0000256" key="2">
    <source>
        <dbReference type="SAM" id="Phobius"/>
    </source>
</evidence>
<feature type="signal peptide" evidence="3">
    <location>
        <begin position="1"/>
        <end position="27"/>
    </location>
</feature>
<evidence type="ECO:0000256" key="3">
    <source>
        <dbReference type="SAM" id="SignalP"/>
    </source>
</evidence>
<feature type="compositionally biased region" description="Pro residues" evidence="1">
    <location>
        <begin position="135"/>
        <end position="164"/>
    </location>
</feature>
<evidence type="ECO:0000313" key="4">
    <source>
        <dbReference type="EMBL" id="GAA4498595.1"/>
    </source>
</evidence>
<proteinExistence type="predicted"/>
<comment type="caution">
    <text evidence="4">The sequence shown here is derived from an EMBL/GenBank/DDBJ whole genome shotgun (WGS) entry which is preliminary data.</text>
</comment>
<reference evidence="5" key="1">
    <citation type="journal article" date="2019" name="Int. J. Syst. Evol. Microbiol.">
        <title>The Global Catalogue of Microorganisms (GCM) 10K type strain sequencing project: providing services to taxonomists for standard genome sequencing and annotation.</title>
        <authorList>
            <consortium name="The Broad Institute Genomics Platform"/>
            <consortium name="The Broad Institute Genome Sequencing Center for Infectious Disease"/>
            <person name="Wu L."/>
            <person name="Ma J."/>
        </authorList>
    </citation>
    <scope>NUCLEOTIDE SEQUENCE [LARGE SCALE GENOMIC DNA]</scope>
    <source>
        <strain evidence="5">JCM 17933</strain>
    </source>
</reference>
<keyword evidence="5" id="KW-1185">Reference proteome</keyword>
<accession>A0ABP8Q9G3</accession>
<feature type="chain" id="PRO_5045864670" description="LPXTG cell wall anchor domain-containing protein" evidence="3">
    <location>
        <begin position="28"/>
        <end position="219"/>
    </location>
</feature>
<name>A0ABP8Q9G3_9ACTN</name>
<feature type="region of interest" description="Disordered" evidence="1">
    <location>
        <begin position="131"/>
        <end position="168"/>
    </location>
</feature>
<evidence type="ECO:0000313" key="5">
    <source>
        <dbReference type="Proteomes" id="UP001500503"/>
    </source>
</evidence>
<protein>
    <recommendedName>
        <fullName evidence="6">LPXTG cell wall anchor domain-containing protein</fullName>
    </recommendedName>
</protein>
<gene>
    <name evidence="4" type="ORF">GCM10023191_044090</name>
</gene>
<feature type="transmembrane region" description="Helical" evidence="2">
    <location>
        <begin position="190"/>
        <end position="209"/>
    </location>
</feature>
<keyword evidence="2" id="KW-0472">Membrane</keyword>
<evidence type="ECO:0000256" key="1">
    <source>
        <dbReference type="SAM" id="MobiDB-lite"/>
    </source>
</evidence>
<keyword evidence="2" id="KW-0812">Transmembrane</keyword>
<dbReference type="Proteomes" id="UP001500503">
    <property type="component" value="Unassembled WGS sequence"/>
</dbReference>
<keyword evidence="3" id="KW-0732">Signal</keyword>
<sequence>MRKRTRLATTAGVTVLGFTAMSGMAQADTGGPTLSLDLPGTLGKTVDGVTKTVDGVVKQTTSGTRSSSKPALRVNLPVHVRLGAPQRSGGGKSPGRSAPEVKAGVKASVKASTDGVKANVSLHLCAHPPQQCGPVPAPPNPIPPGPPTPPPAPPVGNPTPPQAAPPGAAEAAASSLTVAGDSLPFTGSPIGVLALLGATAVLTGAAGIAGSRFRFGRDA</sequence>
<dbReference type="EMBL" id="BAABHF010000024">
    <property type="protein sequence ID" value="GAA4498595.1"/>
    <property type="molecule type" value="Genomic_DNA"/>
</dbReference>
<feature type="region of interest" description="Disordered" evidence="1">
    <location>
        <begin position="82"/>
        <end position="106"/>
    </location>
</feature>